<evidence type="ECO:0000313" key="1">
    <source>
        <dbReference type="EMBL" id="ANG65879.1"/>
    </source>
</evidence>
<organism evidence="1 2">
    <name type="scientific">Chlamydia gallinacea 08-1274/3</name>
    <dbReference type="NCBI Taxonomy" id="1143323"/>
    <lineage>
        <taxon>Bacteria</taxon>
        <taxon>Pseudomonadati</taxon>
        <taxon>Chlamydiota</taxon>
        <taxon>Chlamydiia</taxon>
        <taxon>Chlamydiales</taxon>
        <taxon>Chlamydiaceae</taxon>
        <taxon>Chlamydia/Chlamydophila group</taxon>
        <taxon>Chlamydia</taxon>
    </lineage>
</organism>
<dbReference type="KEGG" id="cgz:M787_000865"/>
<evidence type="ECO:0008006" key="3">
    <source>
        <dbReference type="Google" id="ProtNLM"/>
    </source>
</evidence>
<name>A0A173DY80_9CHLA</name>
<dbReference type="STRING" id="1143323.M787_000865"/>
<dbReference type="GeneID" id="81477854"/>
<sequence>MGCKDDLKLYIYRLKLPGEKEEIRYSLSPDMICEPGEEELFPKDILVSGSLERIDHEQWFLFLGVSTQLSLRCCVCEKKFLHPIQSIEISHLIYFNDAKSGIFDCKDLIRQELLLESDNFQECDKNGCPERGNIIQFLKDRQKDKGNSPFDQL</sequence>
<evidence type="ECO:0000313" key="2">
    <source>
        <dbReference type="Proteomes" id="UP000019147"/>
    </source>
</evidence>
<proteinExistence type="predicted"/>
<dbReference type="AlphaFoldDB" id="A0A173DY80"/>
<dbReference type="RefSeq" id="WP_021828582.1">
    <property type="nucleotide sequence ID" value="NZ_CP015840.1"/>
</dbReference>
<dbReference type="OrthoDB" id="18926at2"/>
<reference evidence="1 2" key="1">
    <citation type="journal article" date="2014" name="Syst. Appl. Microbiol.">
        <title>Evidence for the existence of two new members of the family Chlamydiaceae and proposal of Chlamydia avium sp. nov. and Chlamydia gallinacea sp. nov.</title>
        <authorList>
            <person name="Sachse K."/>
            <person name="Laroucau K."/>
            <person name="Riege K."/>
            <person name="Wehner S."/>
            <person name="Dilcher M."/>
            <person name="Creasy H.H."/>
            <person name="Weidmann M."/>
            <person name="Myers G."/>
            <person name="Vorimore F."/>
            <person name="Vicari N."/>
            <person name="Magnino S."/>
            <person name="Liebler-Tenorio E."/>
            <person name="Ruettger A."/>
            <person name="Bavoil P.M."/>
            <person name="Hufert F.T."/>
            <person name="Rossello-Mora R."/>
            <person name="Marz M."/>
        </authorList>
    </citation>
    <scope>NUCLEOTIDE SEQUENCE [LARGE SCALE GENOMIC DNA]</scope>
    <source>
        <strain evidence="1 2">08-1274/3</strain>
    </source>
</reference>
<dbReference type="EMBL" id="CP015840">
    <property type="protein sequence ID" value="ANG65879.1"/>
    <property type="molecule type" value="Genomic_DNA"/>
</dbReference>
<protein>
    <recommendedName>
        <fullName evidence="3">DUF177 domain-containing protein</fullName>
    </recommendedName>
</protein>
<dbReference type="Proteomes" id="UP000019147">
    <property type="component" value="Chromosome"/>
</dbReference>
<dbReference type="eggNOG" id="COG1399">
    <property type="taxonomic scope" value="Bacteria"/>
</dbReference>
<accession>A0A173DY80</accession>
<gene>
    <name evidence="1" type="ORF">M787_000865</name>
</gene>